<dbReference type="InterPro" id="IPR025051">
    <property type="entry name" value="DUF3990"/>
</dbReference>
<name>A0ABU6IYW0_9ACTN</name>
<sequence>MVKQLFHGSRDIIERPLFGIGKPYNDYGLGFYCTESIDMAKEWAVAVDRGGFANCYELECEGLAIFDLNQEEFCLLHWLALLLRHREFDATGPLAFEAKEYLLNRFAIDLAPYDAIVGYRADDSYFSFAQDFISGAISYQQLGRAMRLGKLGQQFVLKSERSFDRIRFVGYEEASREEWYERKMSRDRTARREYLDVERNRRKPGELFIATILDEGMGAEDERLR</sequence>
<evidence type="ECO:0000313" key="2">
    <source>
        <dbReference type="Proteomes" id="UP001343724"/>
    </source>
</evidence>
<reference evidence="1 2" key="1">
    <citation type="submission" date="2024-01" db="EMBL/GenBank/DDBJ databases">
        <title>novel species in genus Adlercreutzia.</title>
        <authorList>
            <person name="Liu X."/>
        </authorList>
    </citation>
    <scope>NUCLEOTIDE SEQUENCE [LARGE SCALE GENOMIC DNA]</scope>
    <source>
        <strain evidence="1 2">R22</strain>
    </source>
</reference>
<proteinExistence type="predicted"/>
<dbReference type="EMBL" id="JAYMFH010000005">
    <property type="protein sequence ID" value="MEC4294787.1"/>
    <property type="molecule type" value="Genomic_DNA"/>
</dbReference>
<dbReference type="Proteomes" id="UP001343724">
    <property type="component" value="Unassembled WGS sequence"/>
</dbReference>
<organism evidence="1 2">
    <name type="scientific">Adlercreutzia shanghongiae</name>
    <dbReference type="NCBI Taxonomy" id="3111773"/>
    <lineage>
        <taxon>Bacteria</taxon>
        <taxon>Bacillati</taxon>
        <taxon>Actinomycetota</taxon>
        <taxon>Coriobacteriia</taxon>
        <taxon>Eggerthellales</taxon>
        <taxon>Eggerthellaceae</taxon>
        <taxon>Adlercreutzia</taxon>
    </lineage>
</organism>
<comment type="caution">
    <text evidence="1">The sequence shown here is derived from an EMBL/GenBank/DDBJ whole genome shotgun (WGS) entry which is preliminary data.</text>
</comment>
<dbReference type="RefSeq" id="WP_326454583.1">
    <property type="nucleotide sequence ID" value="NZ_JAYMFH010000005.1"/>
</dbReference>
<evidence type="ECO:0000313" key="1">
    <source>
        <dbReference type="EMBL" id="MEC4294787.1"/>
    </source>
</evidence>
<dbReference type="Pfam" id="PF13151">
    <property type="entry name" value="DUF3990"/>
    <property type="match status" value="1"/>
</dbReference>
<protein>
    <submittedName>
        <fullName evidence="1">DUF3990 domain-containing protein</fullName>
    </submittedName>
</protein>
<gene>
    <name evidence="1" type="ORF">VJ920_05660</name>
</gene>
<accession>A0ABU6IYW0</accession>
<keyword evidence="2" id="KW-1185">Reference proteome</keyword>